<evidence type="ECO:0000256" key="8">
    <source>
        <dbReference type="ARBA" id="ARBA00022989"/>
    </source>
</evidence>
<evidence type="ECO:0000256" key="14">
    <source>
        <dbReference type="SAM" id="Phobius"/>
    </source>
</evidence>
<feature type="transmembrane region" description="Helical" evidence="14">
    <location>
        <begin position="183"/>
        <end position="203"/>
    </location>
</feature>
<dbReference type="Proteomes" id="UP000313066">
    <property type="component" value="Unassembled WGS sequence"/>
</dbReference>
<proteinExistence type="inferred from homology"/>
<reference evidence="15 16" key="1">
    <citation type="submission" date="2019-10" db="EMBL/GenBank/DDBJ databases">
        <title>Nonomuraea sp. nov., isolated from Phyllanthus amarus.</title>
        <authorList>
            <person name="Klykleung N."/>
            <person name="Tanasupawat S."/>
        </authorList>
    </citation>
    <scope>NUCLEOTIDE SEQUENCE [LARGE SCALE GENOMIC DNA]</scope>
    <source>
        <strain evidence="15 16">CR1-09</strain>
    </source>
</reference>
<comment type="similarity">
    <text evidence="2">Belongs to the TMEM175 family.</text>
</comment>
<feature type="transmembrane region" description="Helical" evidence="14">
    <location>
        <begin position="223"/>
        <end position="241"/>
    </location>
</feature>
<sequence length="267" mass="29703">MGRFHQARQTRSAPSGGGRHHRGPGTWPSRRRPAPVRGDFCQNARHCPPFMEIRMATPQVRPGLTHERVGVFADAIFAIAITLLALELPRPEGEDFQRLGAFFGDHFGSFMAFAIAFLMLWFAWRAHHTLFDQIERVSQSMLLLHIPLLFFVAVLPYTTSIFGETNASHLPAEADARALATGLFAGNEAILLLAQGALFTLVLAQRVHRPDADLRRLRGNACIYWAIGIYWLLTAAASAWAVTAVPFLWLATPLVAAGTVRVLRMRR</sequence>
<dbReference type="GO" id="GO:0005267">
    <property type="term" value="F:potassium channel activity"/>
    <property type="evidence" value="ECO:0007669"/>
    <property type="project" value="UniProtKB-KW"/>
</dbReference>
<evidence type="ECO:0000256" key="5">
    <source>
        <dbReference type="ARBA" id="ARBA00022692"/>
    </source>
</evidence>
<dbReference type="Pfam" id="PF06736">
    <property type="entry name" value="TMEM175"/>
    <property type="match status" value="1"/>
</dbReference>
<keyword evidence="9" id="KW-0406">Ion transport</keyword>
<keyword evidence="7" id="KW-0630">Potassium</keyword>
<feature type="region of interest" description="Disordered" evidence="13">
    <location>
        <begin position="1"/>
        <end position="35"/>
    </location>
</feature>
<keyword evidence="10 14" id="KW-0472">Membrane</keyword>
<evidence type="ECO:0000256" key="10">
    <source>
        <dbReference type="ARBA" id="ARBA00023136"/>
    </source>
</evidence>
<dbReference type="PANTHER" id="PTHR31462">
    <property type="entry name" value="ENDOSOMAL/LYSOSOMAL POTASSIUM CHANNEL TMEM175"/>
    <property type="match status" value="1"/>
</dbReference>
<dbReference type="EMBL" id="VDMA02000006">
    <property type="protein sequence ID" value="KAB8184985.1"/>
    <property type="molecule type" value="Genomic_DNA"/>
</dbReference>
<evidence type="ECO:0000256" key="6">
    <source>
        <dbReference type="ARBA" id="ARBA00022826"/>
    </source>
</evidence>
<evidence type="ECO:0000256" key="7">
    <source>
        <dbReference type="ARBA" id="ARBA00022958"/>
    </source>
</evidence>
<comment type="catalytic activity">
    <reaction evidence="12">
        <text>K(+)(in) = K(+)(out)</text>
        <dbReference type="Rhea" id="RHEA:29463"/>
        <dbReference type="ChEBI" id="CHEBI:29103"/>
    </reaction>
</comment>
<evidence type="ECO:0000256" key="11">
    <source>
        <dbReference type="ARBA" id="ARBA00023303"/>
    </source>
</evidence>
<dbReference type="GO" id="GO:0016020">
    <property type="term" value="C:membrane"/>
    <property type="evidence" value="ECO:0007669"/>
    <property type="project" value="UniProtKB-SubCell"/>
</dbReference>
<evidence type="ECO:0000256" key="4">
    <source>
        <dbReference type="ARBA" id="ARBA00022538"/>
    </source>
</evidence>
<comment type="subcellular location">
    <subcellularLocation>
        <location evidence="1">Membrane</location>
        <topology evidence="1">Multi-pass membrane protein</topology>
    </subcellularLocation>
</comment>
<evidence type="ECO:0000256" key="2">
    <source>
        <dbReference type="ARBA" id="ARBA00006920"/>
    </source>
</evidence>
<dbReference type="AlphaFoldDB" id="A0A5N6BWX4"/>
<dbReference type="InterPro" id="IPR010617">
    <property type="entry name" value="TMEM175-like"/>
</dbReference>
<gene>
    <name evidence="15" type="ORF">FH610_013900</name>
</gene>
<organism evidence="15 16">
    <name type="scientific">Microbispora catharanthi</name>
    <dbReference type="NCBI Taxonomy" id="1712871"/>
    <lineage>
        <taxon>Bacteria</taxon>
        <taxon>Bacillati</taxon>
        <taxon>Actinomycetota</taxon>
        <taxon>Actinomycetes</taxon>
        <taxon>Streptosporangiales</taxon>
        <taxon>Streptosporangiaceae</taxon>
        <taxon>Microbispora</taxon>
    </lineage>
</organism>
<keyword evidence="6" id="KW-0631">Potassium channel</keyword>
<name>A0A5N6BWX4_9ACTN</name>
<protein>
    <submittedName>
        <fullName evidence="15">DUF1211 domain-containing protein</fullName>
    </submittedName>
</protein>
<dbReference type="PANTHER" id="PTHR31462:SF5">
    <property type="entry name" value="ENDOSOMAL_LYSOSOMAL PROTON CHANNEL TMEM175"/>
    <property type="match status" value="1"/>
</dbReference>
<keyword evidence="3" id="KW-0813">Transport</keyword>
<accession>A0A5N6BWX4</accession>
<feature type="transmembrane region" description="Helical" evidence="14">
    <location>
        <begin position="247"/>
        <end position="263"/>
    </location>
</feature>
<evidence type="ECO:0000256" key="12">
    <source>
        <dbReference type="ARBA" id="ARBA00034430"/>
    </source>
</evidence>
<comment type="caution">
    <text evidence="15">The sequence shown here is derived from an EMBL/GenBank/DDBJ whole genome shotgun (WGS) entry which is preliminary data.</text>
</comment>
<evidence type="ECO:0000256" key="3">
    <source>
        <dbReference type="ARBA" id="ARBA00022448"/>
    </source>
</evidence>
<keyword evidence="4" id="KW-0633">Potassium transport</keyword>
<evidence type="ECO:0000313" key="16">
    <source>
        <dbReference type="Proteomes" id="UP000313066"/>
    </source>
</evidence>
<feature type="transmembrane region" description="Helical" evidence="14">
    <location>
        <begin position="106"/>
        <end position="124"/>
    </location>
</feature>
<evidence type="ECO:0000256" key="1">
    <source>
        <dbReference type="ARBA" id="ARBA00004141"/>
    </source>
</evidence>
<dbReference type="GO" id="GO:0015252">
    <property type="term" value="F:proton channel activity"/>
    <property type="evidence" value="ECO:0007669"/>
    <property type="project" value="InterPro"/>
</dbReference>
<keyword evidence="5 14" id="KW-0812">Transmembrane</keyword>
<evidence type="ECO:0000256" key="9">
    <source>
        <dbReference type="ARBA" id="ARBA00023065"/>
    </source>
</evidence>
<feature type="compositionally biased region" description="Basic residues" evidence="13">
    <location>
        <begin position="18"/>
        <end position="34"/>
    </location>
</feature>
<feature type="transmembrane region" description="Helical" evidence="14">
    <location>
        <begin position="144"/>
        <end position="163"/>
    </location>
</feature>
<evidence type="ECO:0000313" key="15">
    <source>
        <dbReference type="EMBL" id="KAB8184985.1"/>
    </source>
</evidence>
<keyword evidence="16" id="KW-1185">Reference proteome</keyword>
<feature type="transmembrane region" description="Helical" evidence="14">
    <location>
        <begin position="69"/>
        <end position="86"/>
    </location>
</feature>
<keyword evidence="11" id="KW-0407">Ion channel</keyword>
<evidence type="ECO:0000256" key="13">
    <source>
        <dbReference type="SAM" id="MobiDB-lite"/>
    </source>
</evidence>
<keyword evidence="8 14" id="KW-1133">Transmembrane helix</keyword>